<evidence type="ECO:0000313" key="1">
    <source>
        <dbReference type="EMBL" id="QHS92737.1"/>
    </source>
</evidence>
<sequence>MSDCDFLVDGICVVPTDKERETHPPGGNGEGIRPPHQCQFRNTTRMQCPTMVTDLYDFCPEHRCTYKYSVCNQCDRIVNCYTRGYCLEHADVCRCQHTDDLHGRCTQRVEYPYYHTGCRYCSDHRCWVGGCKNEQYETHYHMCQTHFHQLPICDFIDGNGNCHRCINIVDEEQMTDQERHGLFTGFCTYLSTMERMRYCRDHTCQIPQCKKRIRNQKSPWCNDHSIVCHYPRCENIVSHDATHSQIYCAEHICHWVGFHLSDPGRCQQMISKQPGSSEYCEIHYRLYSFYKDEYSAYPTKS</sequence>
<organism evidence="1">
    <name type="scientific">viral metagenome</name>
    <dbReference type="NCBI Taxonomy" id="1070528"/>
    <lineage>
        <taxon>unclassified sequences</taxon>
        <taxon>metagenomes</taxon>
        <taxon>organismal metagenomes</taxon>
    </lineage>
</organism>
<dbReference type="EMBL" id="MN739190">
    <property type="protein sequence ID" value="QHS92737.1"/>
    <property type="molecule type" value="Genomic_DNA"/>
</dbReference>
<accession>A0A6C0BK40</accession>
<name>A0A6C0BK40_9ZZZZ</name>
<proteinExistence type="predicted"/>
<dbReference type="AlphaFoldDB" id="A0A6C0BK40"/>
<reference evidence="1" key="1">
    <citation type="journal article" date="2020" name="Nature">
        <title>Giant virus diversity and host interactions through global metagenomics.</title>
        <authorList>
            <person name="Schulz F."/>
            <person name="Roux S."/>
            <person name="Paez-Espino D."/>
            <person name="Jungbluth S."/>
            <person name="Walsh D.A."/>
            <person name="Denef V.J."/>
            <person name="McMahon K.D."/>
            <person name="Konstantinidis K.T."/>
            <person name="Eloe-Fadrosh E.A."/>
            <person name="Kyrpides N.C."/>
            <person name="Woyke T."/>
        </authorList>
    </citation>
    <scope>NUCLEOTIDE SEQUENCE</scope>
    <source>
        <strain evidence="1">GVMAG-M-3300014204-73</strain>
    </source>
</reference>
<protein>
    <submittedName>
        <fullName evidence="1">Uncharacterized protein</fullName>
    </submittedName>
</protein>